<proteinExistence type="predicted"/>
<feature type="signal peptide" evidence="1">
    <location>
        <begin position="1"/>
        <end position="19"/>
    </location>
</feature>
<evidence type="ECO:0000256" key="1">
    <source>
        <dbReference type="SAM" id="SignalP"/>
    </source>
</evidence>
<dbReference type="EMBL" id="CAJVRL010000035">
    <property type="protein sequence ID" value="CAG8950069.1"/>
    <property type="molecule type" value="Genomic_DNA"/>
</dbReference>
<keyword evidence="3" id="KW-1185">Reference proteome</keyword>
<reference evidence="2" key="1">
    <citation type="submission" date="2021-07" db="EMBL/GenBank/DDBJ databases">
        <authorList>
            <person name="Durling M."/>
        </authorList>
    </citation>
    <scope>NUCLEOTIDE SEQUENCE</scope>
</reference>
<feature type="chain" id="PRO_5040188967" evidence="1">
    <location>
        <begin position="20"/>
        <end position="240"/>
    </location>
</feature>
<dbReference type="Proteomes" id="UP000696280">
    <property type="component" value="Unassembled WGS sequence"/>
</dbReference>
<keyword evidence="1" id="KW-0732">Signal</keyword>
<name>A0A9N9KLS7_9HELO</name>
<accession>A0A9N9KLS7</accession>
<evidence type="ECO:0000313" key="2">
    <source>
        <dbReference type="EMBL" id="CAG8950069.1"/>
    </source>
</evidence>
<gene>
    <name evidence="2" type="ORF">HYFRA_00008302</name>
</gene>
<dbReference type="OrthoDB" id="3531146at2759"/>
<evidence type="ECO:0000313" key="3">
    <source>
        <dbReference type="Proteomes" id="UP000696280"/>
    </source>
</evidence>
<dbReference type="AlphaFoldDB" id="A0A9N9KLS7"/>
<protein>
    <submittedName>
        <fullName evidence="2">Uncharacterized protein</fullName>
    </submittedName>
</protein>
<sequence>MYTQSLLQVILLTGSLAAATPLAKRAGEWQAPDGGRVDVVLHDESINWGSFLPSDAIRSMKEECRGGTACPKEWFLATKIVAESTIGPKENKLYNAQIKIEALDASVQKGEINPLSTIASETFAYTQKMKPLKYWPTPKPSCGSRNPDCDPVRKPERIIDQWYGSKVIVINHRESKKLGSGIVSNLRFQISIVMPEDPTLASGDSICSGLLGAGGAIAGVVNPQLGIPFALASLTCLFAA</sequence>
<organism evidence="2 3">
    <name type="scientific">Hymenoscyphus fraxineus</name>
    <dbReference type="NCBI Taxonomy" id="746836"/>
    <lineage>
        <taxon>Eukaryota</taxon>
        <taxon>Fungi</taxon>
        <taxon>Dikarya</taxon>
        <taxon>Ascomycota</taxon>
        <taxon>Pezizomycotina</taxon>
        <taxon>Leotiomycetes</taxon>
        <taxon>Helotiales</taxon>
        <taxon>Helotiaceae</taxon>
        <taxon>Hymenoscyphus</taxon>
    </lineage>
</organism>
<comment type="caution">
    <text evidence="2">The sequence shown here is derived from an EMBL/GenBank/DDBJ whole genome shotgun (WGS) entry which is preliminary data.</text>
</comment>